<sequence length="233" mass="27356">MSILIYLENRVQEVELYFEFAAQINKVESHKTNNFQLTPEVNLDIKRDVQKIIRANCYLLLYNLIESTIRSCIWGVYDAISDDNLTFIDLSDNLRNIWLTQQALEFREHGNNKKTKEKIDNLITSSLDKKTIDFLRTRISISGNLDYQNIEKIIKEYGFYGRINIVDKRKLVKAFSKVKSERNALAHGNKSFRQTAEIITIQDLSEFKDLIANYLRDIVKNADKFIDEKSYKK</sequence>
<proteinExistence type="predicted"/>
<gene>
    <name evidence="2" type="ORF">E6A44_019215</name>
</gene>
<evidence type="ECO:0000259" key="1">
    <source>
        <dbReference type="Pfam" id="PF18737"/>
    </source>
</evidence>
<keyword evidence="3" id="KW-1185">Reference proteome</keyword>
<dbReference type="Proteomes" id="UP001517247">
    <property type="component" value="Unassembled WGS sequence"/>
</dbReference>
<dbReference type="EMBL" id="SSHJ02000010">
    <property type="protein sequence ID" value="MFN0257722.1"/>
    <property type="molecule type" value="Genomic_DNA"/>
</dbReference>
<evidence type="ECO:0000313" key="3">
    <source>
        <dbReference type="Proteomes" id="UP001517247"/>
    </source>
</evidence>
<evidence type="ECO:0000313" key="2">
    <source>
        <dbReference type="EMBL" id="MFN0257722.1"/>
    </source>
</evidence>
<name>A0ABW9JCY7_9SPHI</name>
<organism evidence="2 3">
    <name type="scientific">Pedobacter ureilyticus</name>
    <dbReference type="NCBI Taxonomy" id="1393051"/>
    <lineage>
        <taxon>Bacteria</taxon>
        <taxon>Pseudomonadati</taxon>
        <taxon>Bacteroidota</taxon>
        <taxon>Sphingobacteriia</taxon>
        <taxon>Sphingobacteriales</taxon>
        <taxon>Sphingobacteriaceae</taxon>
        <taxon>Pedobacter</taxon>
    </lineage>
</organism>
<protein>
    <submittedName>
        <fullName evidence="2">MAE_28990/MAE_18760 family HEPN-like nuclease</fullName>
    </submittedName>
</protein>
<feature type="domain" description="MAE-28990/MAE-18760-like HEPN" evidence="1">
    <location>
        <begin position="7"/>
        <end position="231"/>
    </location>
</feature>
<dbReference type="Pfam" id="PF18737">
    <property type="entry name" value="HEPN_MAE_28990"/>
    <property type="match status" value="1"/>
</dbReference>
<reference evidence="2 3" key="1">
    <citation type="submission" date="2024-12" db="EMBL/GenBank/DDBJ databases">
        <authorList>
            <person name="Hu S."/>
        </authorList>
    </citation>
    <scope>NUCLEOTIDE SEQUENCE [LARGE SCALE GENOMIC DNA]</scope>
    <source>
        <strain evidence="2 3">THG-T11</strain>
    </source>
</reference>
<accession>A0ABW9JCY7</accession>
<dbReference type="RefSeq" id="WP_138724803.1">
    <property type="nucleotide sequence ID" value="NZ_SSHJ02000010.1"/>
</dbReference>
<comment type="caution">
    <text evidence="2">The sequence shown here is derived from an EMBL/GenBank/DDBJ whole genome shotgun (WGS) entry which is preliminary data.</text>
</comment>
<dbReference type="InterPro" id="IPR040788">
    <property type="entry name" value="HEPN_MAE_28990"/>
</dbReference>